<gene>
    <name evidence="2" type="ORF">FDP41_006426</name>
</gene>
<dbReference type="VEuPathDB" id="AmoebaDB:NF0083320"/>
<feature type="transmembrane region" description="Helical" evidence="1">
    <location>
        <begin position="91"/>
        <end position="113"/>
    </location>
</feature>
<dbReference type="VEuPathDB" id="AmoebaDB:FDP41_006426"/>
<keyword evidence="1" id="KW-1133">Transmembrane helix</keyword>
<protein>
    <submittedName>
        <fullName evidence="2">Uncharacterized protein</fullName>
    </submittedName>
</protein>
<feature type="transmembrane region" description="Helical" evidence="1">
    <location>
        <begin position="125"/>
        <end position="143"/>
    </location>
</feature>
<dbReference type="RefSeq" id="XP_044559107.1">
    <property type="nucleotide sequence ID" value="XM_044710060.1"/>
</dbReference>
<dbReference type="EMBL" id="VFQX01000052">
    <property type="protein sequence ID" value="KAF0974394.1"/>
    <property type="molecule type" value="Genomic_DNA"/>
</dbReference>
<evidence type="ECO:0000256" key="1">
    <source>
        <dbReference type="SAM" id="Phobius"/>
    </source>
</evidence>
<sequence>MNSYNNNNSKLTSAIYGGYGCIYFITSMLMIFSPFHSANILFQQTFFANDMDNYTRIIFDLFRFSGMLMCFLGVLLLLMMLRVTDKKALDVFNFSLWLLSIFGVFISFYYFILSKEYRWRDWSCFTIFGFYCIKCALLSYVLFGSNKRRDFASSLPTHSYGHSSGGFFSSPPSSSSLWNTASFQSTYKDMNSNSNDYSGSYGYSQQPYSMNTMYGSVGGGGGDLRRRN</sequence>
<accession>A0A6A5BK18</accession>
<keyword evidence="1" id="KW-0472">Membrane</keyword>
<organism evidence="2 3">
    <name type="scientific">Naegleria fowleri</name>
    <name type="common">Brain eating amoeba</name>
    <dbReference type="NCBI Taxonomy" id="5763"/>
    <lineage>
        <taxon>Eukaryota</taxon>
        <taxon>Discoba</taxon>
        <taxon>Heterolobosea</taxon>
        <taxon>Tetramitia</taxon>
        <taxon>Eutetramitia</taxon>
        <taxon>Vahlkampfiidae</taxon>
        <taxon>Naegleria</taxon>
    </lineage>
</organism>
<dbReference type="OMA" id="QTFFAND"/>
<dbReference type="OrthoDB" id="10392997at2759"/>
<dbReference type="GeneID" id="68113644"/>
<dbReference type="Proteomes" id="UP000444721">
    <property type="component" value="Unassembled WGS sequence"/>
</dbReference>
<proteinExistence type="predicted"/>
<dbReference type="AlphaFoldDB" id="A0A6A5BK18"/>
<comment type="caution">
    <text evidence="2">The sequence shown here is derived from an EMBL/GenBank/DDBJ whole genome shotgun (WGS) entry which is preliminary data.</text>
</comment>
<feature type="transmembrane region" description="Helical" evidence="1">
    <location>
        <begin position="61"/>
        <end position="79"/>
    </location>
</feature>
<reference evidence="2 3" key="1">
    <citation type="journal article" date="2019" name="Sci. Rep.">
        <title>Nanopore sequencing improves the draft genome of the human pathogenic amoeba Naegleria fowleri.</title>
        <authorList>
            <person name="Liechti N."/>
            <person name="Schurch N."/>
            <person name="Bruggmann R."/>
            <person name="Wittwer M."/>
        </authorList>
    </citation>
    <scope>NUCLEOTIDE SEQUENCE [LARGE SCALE GENOMIC DNA]</scope>
    <source>
        <strain evidence="2 3">ATCC 30894</strain>
    </source>
</reference>
<name>A0A6A5BK18_NAEFO</name>
<evidence type="ECO:0000313" key="3">
    <source>
        <dbReference type="Proteomes" id="UP000444721"/>
    </source>
</evidence>
<evidence type="ECO:0000313" key="2">
    <source>
        <dbReference type="EMBL" id="KAF0974394.1"/>
    </source>
</evidence>
<keyword evidence="1" id="KW-0812">Transmembrane</keyword>
<keyword evidence="3" id="KW-1185">Reference proteome</keyword>
<feature type="transmembrane region" description="Helical" evidence="1">
    <location>
        <begin position="21"/>
        <end position="41"/>
    </location>
</feature>